<dbReference type="SUPFAM" id="SSF81321">
    <property type="entry name" value="Family A G protein-coupled receptor-like"/>
    <property type="match status" value="1"/>
</dbReference>
<feature type="transmembrane region" description="Helical" evidence="5">
    <location>
        <begin position="170"/>
        <end position="193"/>
    </location>
</feature>
<evidence type="ECO:0000259" key="6">
    <source>
        <dbReference type="PROSITE" id="PS50261"/>
    </source>
</evidence>
<dbReference type="AlphaFoldDB" id="A0A0C3HIK4"/>
<name>A0A0C3HIK4_OIDMZ</name>
<dbReference type="STRING" id="913774.A0A0C3HIK4"/>
<protein>
    <recommendedName>
        <fullName evidence="6">G-protein coupled receptors family 2 profile 2 domain-containing protein</fullName>
    </recommendedName>
</protein>
<dbReference type="GO" id="GO:0004930">
    <property type="term" value="F:G protein-coupled receptor activity"/>
    <property type="evidence" value="ECO:0007669"/>
    <property type="project" value="TreeGrafter"/>
</dbReference>
<keyword evidence="4 5" id="KW-0472">Membrane</keyword>
<evidence type="ECO:0000256" key="1">
    <source>
        <dbReference type="ARBA" id="ARBA00004141"/>
    </source>
</evidence>
<keyword evidence="3 5" id="KW-1133">Transmembrane helix</keyword>
<comment type="subcellular location">
    <subcellularLocation>
        <location evidence="1">Membrane</location>
        <topology evidence="1">Multi-pass membrane protein</topology>
    </subcellularLocation>
</comment>
<dbReference type="EMBL" id="KN832874">
    <property type="protein sequence ID" value="KIN02925.1"/>
    <property type="molecule type" value="Genomic_DNA"/>
</dbReference>
<evidence type="ECO:0000256" key="2">
    <source>
        <dbReference type="ARBA" id="ARBA00022692"/>
    </source>
</evidence>
<evidence type="ECO:0000256" key="4">
    <source>
        <dbReference type="ARBA" id="ARBA00023136"/>
    </source>
</evidence>
<evidence type="ECO:0000313" key="7">
    <source>
        <dbReference type="EMBL" id="KIN02925.1"/>
    </source>
</evidence>
<organism evidence="7 8">
    <name type="scientific">Oidiodendron maius (strain Zn)</name>
    <dbReference type="NCBI Taxonomy" id="913774"/>
    <lineage>
        <taxon>Eukaryota</taxon>
        <taxon>Fungi</taxon>
        <taxon>Dikarya</taxon>
        <taxon>Ascomycota</taxon>
        <taxon>Pezizomycotina</taxon>
        <taxon>Leotiomycetes</taxon>
        <taxon>Leotiomycetes incertae sedis</taxon>
        <taxon>Myxotrichaceae</taxon>
        <taxon>Oidiodendron</taxon>
    </lineage>
</organism>
<dbReference type="InParanoid" id="A0A0C3HIK4"/>
<evidence type="ECO:0000313" key="8">
    <source>
        <dbReference type="Proteomes" id="UP000054321"/>
    </source>
</evidence>
<feature type="transmembrane region" description="Helical" evidence="5">
    <location>
        <begin position="20"/>
        <end position="39"/>
    </location>
</feature>
<keyword evidence="2 5" id="KW-0812">Transmembrane</keyword>
<dbReference type="GO" id="GO:0007166">
    <property type="term" value="P:cell surface receptor signaling pathway"/>
    <property type="evidence" value="ECO:0007669"/>
    <property type="project" value="InterPro"/>
</dbReference>
<dbReference type="InterPro" id="IPR017981">
    <property type="entry name" value="GPCR_2-like_7TM"/>
</dbReference>
<feature type="transmembrane region" description="Helical" evidence="5">
    <location>
        <begin position="46"/>
        <end position="63"/>
    </location>
</feature>
<feature type="transmembrane region" description="Helical" evidence="5">
    <location>
        <begin position="277"/>
        <end position="295"/>
    </location>
</feature>
<dbReference type="HOGENOM" id="CLU_024810_3_1_1"/>
<dbReference type="Gene3D" id="1.20.1070.10">
    <property type="entry name" value="Rhodopsin 7-helix transmembrane proteins"/>
    <property type="match status" value="1"/>
</dbReference>
<accession>A0A0C3HIK4</accession>
<dbReference type="PROSITE" id="PS50261">
    <property type="entry name" value="G_PROTEIN_RECEP_F2_4"/>
    <property type="match status" value="1"/>
</dbReference>
<dbReference type="PANTHER" id="PTHR23112:SF0">
    <property type="entry name" value="TRANSMEMBRANE PROTEIN 116"/>
    <property type="match status" value="1"/>
</dbReference>
<reference evidence="8" key="2">
    <citation type="submission" date="2015-01" db="EMBL/GenBank/DDBJ databases">
        <title>Evolutionary Origins and Diversification of the Mycorrhizal Mutualists.</title>
        <authorList>
            <consortium name="DOE Joint Genome Institute"/>
            <consortium name="Mycorrhizal Genomics Consortium"/>
            <person name="Kohler A."/>
            <person name="Kuo A."/>
            <person name="Nagy L.G."/>
            <person name="Floudas D."/>
            <person name="Copeland A."/>
            <person name="Barry K.W."/>
            <person name="Cichocki N."/>
            <person name="Veneault-Fourrey C."/>
            <person name="LaButti K."/>
            <person name="Lindquist E.A."/>
            <person name="Lipzen A."/>
            <person name="Lundell T."/>
            <person name="Morin E."/>
            <person name="Murat C."/>
            <person name="Riley R."/>
            <person name="Ohm R."/>
            <person name="Sun H."/>
            <person name="Tunlid A."/>
            <person name="Henrissat B."/>
            <person name="Grigoriev I.V."/>
            <person name="Hibbett D.S."/>
            <person name="Martin F."/>
        </authorList>
    </citation>
    <scope>NUCLEOTIDE SEQUENCE [LARGE SCALE GENOMIC DNA]</scope>
    <source>
        <strain evidence="8">Zn</strain>
    </source>
</reference>
<dbReference type="Proteomes" id="UP000054321">
    <property type="component" value="Unassembled WGS sequence"/>
</dbReference>
<evidence type="ECO:0000256" key="5">
    <source>
        <dbReference type="SAM" id="Phobius"/>
    </source>
</evidence>
<keyword evidence="8" id="KW-1185">Reference proteome</keyword>
<dbReference type="PANTHER" id="PTHR23112">
    <property type="entry name" value="G PROTEIN-COUPLED RECEPTOR 157-RELATED"/>
    <property type="match status" value="1"/>
</dbReference>
<dbReference type="OrthoDB" id="18453at2759"/>
<proteinExistence type="predicted"/>
<feature type="transmembrane region" description="Helical" evidence="5">
    <location>
        <begin position="83"/>
        <end position="108"/>
    </location>
</feature>
<dbReference type="GO" id="GO:0005886">
    <property type="term" value="C:plasma membrane"/>
    <property type="evidence" value="ECO:0007669"/>
    <property type="project" value="TreeGrafter"/>
</dbReference>
<reference evidence="7 8" key="1">
    <citation type="submission" date="2014-04" db="EMBL/GenBank/DDBJ databases">
        <authorList>
            <consortium name="DOE Joint Genome Institute"/>
            <person name="Kuo A."/>
            <person name="Martino E."/>
            <person name="Perotto S."/>
            <person name="Kohler A."/>
            <person name="Nagy L.G."/>
            <person name="Floudas D."/>
            <person name="Copeland A."/>
            <person name="Barry K.W."/>
            <person name="Cichocki N."/>
            <person name="Veneault-Fourrey C."/>
            <person name="LaButti K."/>
            <person name="Lindquist E.A."/>
            <person name="Lipzen A."/>
            <person name="Lundell T."/>
            <person name="Morin E."/>
            <person name="Murat C."/>
            <person name="Sun H."/>
            <person name="Tunlid A."/>
            <person name="Henrissat B."/>
            <person name="Grigoriev I.V."/>
            <person name="Hibbett D.S."/>
            <person name="Martin F."/>
            <person name="Nordberg H.P."/>
            <person name="Cantor M.N."/>
            <person name="Hua S.X."/>
        </authorList>
    </citation>
    <scope>NUCLEOTIDE SEQUENCE [LARGE SCALE GENOMIC DNA]</scope>
    <source>
        <strain evidence="7 8">Zn</strain>
    </source>
</reference>
<feature type="domain" description="G-protein coupled receptors family 2 profile 2" evidence="6">
    <location>
        <begin position="11"/>
        <end position="336"/>
    </location>
</feature>
<dbReference type="GO" id="GO:0007189">
    <property type="term" value="P:adenylate cyclase-activating G protein-coupled receptor signaling pathway"/>
    <property type="evidence" value="ECO:0007669"/>
    <property type="project" value="TreeGrafter"/>
</dbReference>
<sequence>MSLSEGQLLAISIAERTCSAVSLLSAGAAVLTFLTWKAFRTPINRLIFYALCGNIVLNIATLISKSGVDHGVGSPLCSFQAFLIQWLFPADALWALCIAWNVYLRFFYRYDSKQLRRLEWKYVLFCYVMPFIPALTLLFIRTRSRGRVYGSGLFECWIALSWDSLRIALLYGPVWLVIAVITIIYTRVGLYIYSHLKHLRALGMTGDWTEDVNRIADASTTEMHEMTSTPFRAYHGHSQADETSASRQQTSSTHSINRRARELVRVGSDSNMAAWAYARYSFLFFIALLVTWVPSTINRLSTLINPQYLSFGMNYAAAFVIPLQGFWNSVIYFTISRREFKALSGHRETSQSNSARIFHLGH</sequence>
<evidence type="ECO:0000256" key="3">
    <source>
        <dbReference type="ARBA" id="ARBA00022989"/>
    </source>
</evidence>
<feature type="transmembrane region" description="Helical" evidence="5">
    <location>
        <begin position="315"/>
        <end position="335"/>
    </location>
</feature>
<feature type="transmembrane region" description="Helical" evidence="5">
    <location>
        <begin position="120"/>
        <end position="140"/>
    </location>
</feature>
<dbReference type="Pfam" id="PF05462">
    <property type="entry name" value="Dicty_CAR"/>
    <property type="match status" value="1"/>
</dbReference>
<gene>
    <name evidence="7" type="ORF">OIDMADRAFT_195548</name>
</gene>